<organism evidence="1 2">
    <name type="scientific">Auriscalpium vulgare</name>
    <dbReference type="NCBI Taxonomy" id="40419"/>
    <lineage>
        <taxon>Eukaryota</taxon>
        <taxon>Fungi</taxon>
        <taxon>Dikarya</taxon>
        <taxon>Basidiomycota</taxon>
        <taxon>Agaricomycotina</taxon>
        <taxon>Agaricomycetes</taxon>
        <taxon>Russulales</taxon>
        <taxon>Auriscalpiaceae</taxon>
        <taxon>Auriscalpium</taxon>
    </lineage>
</organism>
<gene>
    <name evidence="1" type="ORF">FA95DRAFT_1613943</name>
</gene>
<comment type="caution">
    <text evidence="1">The sequence shown here is derived from an EMBL/GenBank/DDBJ whole genome shotgun (WGS) entry which is preliminary data.</text>
</comment>
<keyword evidence="2" id="KW-1185">Reference proteome</keyword>
<accession>A0ACB8R0W5</accession>
<evidence type="ECO:0000313" key="1">
    <source>
        <dbReference type="EMBL" id="KAI0037724.1"/>
    </source>
</evidence>
<sequence length="113" mass="11547">MAPRTEKSRVSPRVGGNTKQPSTPVPPPHVEQVGSPAEDAPVQAPAVAVEPPGLDMAPGPSNAHATYPPDGGMGGGSAQTSLTEIEDALDGSEDGTSATSRLEKCYTPRCLAW</sequence>
<reference evidence="1" key="1">
    <citation type="submission" date="2021-02" db="EMBL/GenBank/DDBJ databases">
        <authorList>
            <consortium name="DOE Joint Genome Institute"/>
            <person name="Ahrendt S."/>
            <person name="Looney B.P."/>
            <person name="Miyauchi S."/>
            <person name="Morin E."/>
            <person name="Drula E."/>
            <person name="Courty P.E."/>
            <person name="Chicoki N."/>
            <person name="Fauchery L."/>
            <person name="Kohler A."/>
            <person name="Kuo A."/>
            <person name="Labutti K."/>
            <person name="Pangilinan J."/>
            <person name="Lipzen A."/>
            <person name="Riley R."/>
            <person name="Andreopoulos W."/>
            <person name="He G."/>
            <person name="Johnson J."/>
            <person name="Barry K.W."/>
            <person name="Grigoriev I.V."/>
            <person name="Nagy L."/>
            <person name="Hibbett D."/>
            <person name="Henrissat B."/>
            <person name="Matheny P.B."/>
            <person name="Labbe J."/>
            <person name="Martin F."/>
        </authorList>
    </citation>
    <scope>NUCLEOTIDE SEQUENCE</scope>
    <source>
        <strain evidence="1">FP105234-sp</strain>
    </source>
</reference>
<dbReference type="EMBL" id="MU276752">
    <property type="protein sequence ID" value="KAI0037724.1"/>
    <property type="molecule type" value="Genomic_DNA"/>
</dbReference>
<name>A0ACB8R0W5_9AGAM</name>
<protein>
    <submittedName>
        <fullName evidence="1">Uncharacterized protein</fullName>
    </submittedName>
</protein>
<evidence type="ECO:0000313" key="2">
    <source>
        <dbReference type="Proteomes" id="UP000814033"/>
    </source>
</evidence>
<reference evidence="1" key="2">
    <citation type="journal article" date="2022" name="New Phytol.">
        <title>Evolutionary transition to the ectomycorrhizal habit in the genomes of a hyperdiverse lineage of mushroom-forming fungi.</title>
        <authorList>
            <person name="Looney B."/>
            <person name="Miyauchi S."/>
            <person name="Morin E."/>
            <person name="Drula E."/>
            <person name="Courty P.E."/>
            <person name="Kohler A."/>
            <person name="Kuo A."/>
            <person name="LaButti K."/>
            <person name="Pangilinan J."/>
            <person name="Lipzen A."/>
            <person name="Riley R."/>
            <person name="Andreopoulos W."/>
            <person name="He G."/>
            <person name="Johnson J."/>
            <person name="Nolan M."/>
            <person name="Tritt A."/>
            <person name="Barry K.W."/>
            <person name="Grigoriev I.V."/>
            <person name="Nagy L.G."/>
            <person name="Hibbett D."/>
            <person name="Henrissat B."/>
            <person name="Matheny P.B."/>
            <person name="Labbe J."/>
            <person name="Martin F.M."/>
        </authorList>
    </citation>
    <scope>NUCLEOTIDE SEQUENCE</scope>
    <source>
        <strain evidence="1">FP105234-sp</strain>
    </source>
</reference>
<proteinExistence type="predicted"/>
<dbReference type="Proteomes" id="UP000814033">
    <property type="component" value="Unassembled WGS sequence"/>
</dbReference>